<evidence type="ECO:0000256" key="1">
    <source>
        <dbReference type="ARBA" id="ARBA00001974"/>
    </source>
</evidence>
<dbReference type="InterPro" id="IPR050315">
    <property type="entry name" value="FAD-oxidoreductase_2"/>
</dbReference>
<dbReference type="RefSeq" id="WP_284258207.1">
    <property type="nucleotide sequence ID" value="NZ_BSOS01000066.1"/>
</dbReference>
<dbReference type="Proteomes" id="UP001156641">
    <property type="component" value="Unassembled WGS sequence"/>
</dbReference>
<protein>
    <submittedName>
        <fullName evidence="6">3-oxosteroid 1-dehydrogenase</fullName>
    </submittedName>
</protein>
<dbReference type="InterPro" id="IPR027477">
    <property type="entry name" value="Succ_DH/fumarate_Rdtase_cat_sf"/>
</dbReference>
<dbReference type="EMBL" id="BSOS01000066">
    <property type="protein sequence ID" value="GLR67468.1"/>
    <property type="molecule type" value="Genomic_DNA"/>
</dbReference>
<dbReference type="InterPro" id="IPR003953">
    <property type="entry name" value="FAD-dep_OxRdtase_2_FAD-bd"/>
</dbReference>
<reference evidence="7" key="1">
    <citation type="journal article" date="2019" name="Int. J. Syst. Evol. Microbiol.">
        <title>The Global Catalogue of Microorganisms (GCM) 10K type strain sequencing project: providing services to taxonomists for standard genome sequencing and annotation.</title>
        <authorList>
            <consortium name="The Broad Institute Genomics Platform"/>
            <consortium name="The Broad Institute Genome Sequencing Center for Infectious Disease"/>
            <person name="Wu L."/>
            <person name="Ma J."/>
        </authorList>
    </citation>
    <scope>NUCLEOTIDE SEQUENCE [LARGE SCALE GENOMIC DNA]</scope>
    <source>
        <strain evidence="7">NBRC 112502</strain>
    </source>
</reference>
<dbReference type="PANTHER" id="PTHR43400:SF10">
    <property type="entry name" value="3-OXOSTEROID 1-DEHYDROGENASE"/>
    <property type="match status" value="1"/>
</dbReference>
<evidence type="ECO:0000313" key="7">
    <source>
        <dbReference type="Proteomes" id="UP001156641"/>
    </source>
</evidence>
<dbReference type="Gene3D" id="3.50.50.60">
    <property type="entry name" value="FAD/NAD(P)-binding domain"/>
    <property type="match status" value="2"/>
</dbReference>
<feature type="domain" description="FAD-dependent oxidoreductase 2 FAD-binding" evidence="5">
    <location>
        <begin position="11"/>
        <end position="547"/>
    </location>
</feature>
<keyword evidence="3" id="KW-0274">FAD</keyword>
<dbReference type="Gene3D" id="3.90.700.10">
    <property type="entry name" value="Succinate dehydrogenase/fumarate reductase flavoprotein, catalytic domain"/>
    <property type="match status" value="1"/>
</dbReference>
<dbReference type="SUPFAM" id="SSF56425">
    <property type="entry name" value="Succinate dehydrogenase/fumarate reductase flavoprotein, catalytic domain"/>
    <property type="match status" value="1"/>
</dbReference>
<organism evidence="6 7">
    <name type="scientific">Acidocella aquatica</name>
    <dbReference type="NCBI Taxonomy" id="1922313"/>
    <lineage>
        <taxon>Bacteria</taxon>
        <taxon>Pseudomonadati</taxon>
        <taxon>Pseudomonadota</taxon>
        <taxon>Alphaproteobacteria</taxon>
        <taxon>Acetobacterales</taxon>
        <taxon>Acidocellaceae</taxon>
        <taxon>Acidocella</taxon>
    </lineage>
</organism>
<evidence type="ECO:0000259" key="5">
    <source>
        <dbReference type="Pfam" id="PF00890"/>
    </source>
</evidence>
<dbReference type="PANTHER" id="PTHR43400">
    <property type="entry name" value="FUMARATE REDUCTASE"/>
    <property type="match status" value="1"/>
</dbReference>
<dbReference type="InterPro" id="IPR036188">
    <property type="entry name" value="FAD/NAD-bd_sf"/>
</dbReference>
<dbReference type="SUPFAM" id="SSF51905">
    <property type="entry name" value="FAD/NAD(P)-binding domain"/>
    <property type="match status" value="1"/>
</dbReference>
<gene>
    <name evidence="6" type="ORF">GCM10010909_21490</name>
</gene>
<comment type="caution">
    <text evidence="6">The sequence shown here is derived from an EMBL/GenBank/DDBJ whole genome shotgun (WGS) entry which is preliminary data.</text>
</comment>
<keyword evidence="4" id="KW-0560">Oxidoreductase</keyword>
<evidence type="ECO:0000256" key="2">
    <source>
        <dbReference type="ARBA" id="ARBA00022630"/>
    </source>
</evidence>
<keyword evidence="7" id="KW-1185">Reference proteome</keyword>
<sequence>MSEQHYDETFDFVVVGSGGGSMCAALLMRTLNKSVVILEKTDLVGGTTAYSGGVMWIPNNRFMAEAGLDDSYEKATAYMDATVGQSEDAPGAAPVRRAAYLQEGPKMVDFLVDQGIKLRRIGYYPDYYDERPGGSEPGRTVVAELFNLNELPKDWVPKLRPNFLPLPASLDELFSLATFKNSWAGKRTLAKVGFRGIMAKLTGKHWATAGAALQGRMLQAALKAKTEIRVDSAVKSLILDEGAVKGVVTVKEGKEWRIGARLGVLVNAGGFAQNQEMRDKYIPHTSAEWTGAREGDTGEMLREMMLLGADIAQMDETMGSQMAIPPGRGNTTGKGIEIGGVGGQMELAKPHAILVDQSGVRYMNEGGSYSEFCMNMRKRHATVPAIPSWWIMDAQYMKNYMFCGTMPGSKKPQEWYDTGWLKRAETIEGLAAACNLEPVTLKATVNKFNADVQAGKDTQFHRGDRAYDRWLGDQFHQPSATLGTIEQGPFYAVPMVPGDVGTCGGVVCDEYSRVLREDGRPIAGLYATGTGTASVMGRYAVGPGASIGPSFTWGYVAAKHAANAGNIIE</sequence>
<keyword evidence="2" id="KW-0285">Flavoprotein</keyword>
<evidence type="ECO:0000313" key="6">
    <source>
        <dbReference type="EMBL" id="GLR67468.1"/>
    </source>
</evidence>
<comment type="cofactor">
    <cofactor evidence="1">
        <name>FAD</name>
        <dbReference type="ChEBI" id="CHEBI:57692"/>
    </cofactor>
</comment>
<dbReference type="Pfam" id="PF00890">
    <property type="entry name" value="FAD_binding_2"/>
    <property type="match status" value="1"/>
</dbReference>
<evidence type="ECO:0000256" key="3">
    <source>
        <dbReference type="ARBA" id="ARBA00022827"/>
    </source>
</evidence>
<proteinExistence type="predicted"/>
<accession>A0ABQ6A833</accession>
<evidence type="ECO:0000256" key="4">
    <source>
        <dbReference type="ARBA" id="ARBA00023002"/>
    </source>
</evidence>
<name>A0ABQ6A833_9PROT</name>